<keyword evidence="2" id="KW-1133">Transmembrane helix</keyword>
<sequence length="166" mass="18509">MGYPQHGQPQQGYQQYPQHAGHAPVPAPQHAPAATGSNMKRRNVLGVWLGLPIITFGIYGLVWIYKVHNELARYDRRIPDQSANALLSVIFGWITLYIWPLIMWLKLAGHIRQAQQAAGLQPTCSTGLGLLLGLFGFGTLYYQLELNKVVDRYGGTPPYQPVPLYA</sequence>
<evidence type="ECO:0000313" key="4">
    <source>
        <dbReference type="EMBL" id="SEG07783.1"/>
    </source>
</evidence>
<evidence type="ECO:0000256" key="2">
    <source>
        <dbReference type="SAM" id="Phobius"/>
    </source>
</evidence>
<dbReference type="RefSeq" id="WP_103937096.1">
    <property type="nucleotide sequence ID" value="NZ_FNVO01000003.1"/>
</dbReference>
<feature type="transmembrane region" description="Helical" evidence="2">
    <location>
        <begin position="45"/>
        <end position="65"/>
    </location>
</feature>
<dbReference type="InterPro" id="IPR025328">
    <property type="entry name" value="DUF4234"/>
</dbReference>
<reference evidence="5" key="1">
    <citation type="submission" date="2016-10" db="EMBL/GenBank/DDBJ databases">
        <authorList>
            <person name="Varghese N."/>
            <person name="Submissions S."/>
        </authorList>
    </citation>
    <scope>NUCLEOTIDE SEQUENCE [LARGE SCALE GENOMIC DNA]</scope>
    <source>
        <strain evidence="5">DSM 43163</strain>
    </source>
</reference>
<organism evidence="4 5">
    <name type="scientific">Thermomonospora echinospora</name>
    <dbReference type="NCBI Taxonomy" id="1992"/>
    <lineage>
        <taxon>Bacteria</taxon>
        <taxon>Bacillati</taxon>
        <taxon>Actinomycetota</taxon>
        <taxon>Actinomycetes</taxon>
        <taxon>Streptosporangiales</taxon>
        <taxon>Thermomonosporaceae</taxon>
        <taxon>Thermomonospora</taxon>
    </lineage>
</organism>
<evidence type="ECO:0000256" key="1">
    <source>
        <dbReference type="SAM" id="MobiDB-lite"/>
    </source>
</evidence>
<dbReference type="Proteomes" id="UP000236723">
    <property type="component" value="Unassembled WGS sequence"/>
</dbReference>
<accession>A0A1H5X831</accession>
<dbReference type="AlphaFoldDB" id="A0A1H5X831"/>
<keyword evidence="2" id="KW-0472">Membrane</keyword>
<keyword evidence="2" id="KW-0812">Transmembrane</keyword>
<name>A0A1H5X831_9ACTN</name>
<evidence type="ECO:0000313" key="5">
    <source>
        <dbReference type="Proteomes" id="UP000236723"/>
    </source>
</evidence>
<protein>
    <recommendedName>
        <fullName evidence="3">DUF4234 domain-containing protein</fullName>
    </recommendedName>
</protein>
<keyword evidence="5" id="KW-1185">Reference proteome</keyword>
<feature type="domain" description="DUF4234" evidence="3">
    <location>
        <begin position="45"/>
        <end position="112"/>
    </location>
</feature>
<feature type="transmembrane region" description="Helical" evidence="2">
    <location>
        <begin position="126"/>
        <end position="144"/>
    </location>
</feature>
<feature type="transmembrane region" description="Helical" evidence="2">
    <location>
        <begin position="85"/>
        <end position="105"/>
    </location>
</feature>
<evidence type="ECO:0000259" key="3">
    <source>
        <dbReference type="Pfam" id="PF14018"/>
    </source>
</evidence>
<feature type="region of interest" description="Disordered" evidence="1">
    <location>
        <begin position="1"/>
        <end position="34"/>
    </location>
</feature>
<dbReference type="Pfam" id="PF14018">
    <property type="entry name" value="DUF4234"/>
    <property type="match status" value="1"/>
</dbReference>
<dbReference type="OrthoDB" id="4945834at2"/>
<dbReference type="EMBL" id="FNVO01000003">
    <property type="protein sequence ID" value="SEG07783.1"/>
    <property type="molecule type" value="Genomic_DNA"/>
</dbReference>
<gene>
    <name evidence="4" type="ORF">SAMN04489712_103127</name>
</gene>
<proteinExistence type="predicted"/>